<gene>
    <name evidence="1" type="ORF">DSM01_796</name>
    <name evidence="2" type="ORF">SAMN04487999_1502</name>
</gene>
<organism evidence="2 3">
    <name type="scientific">Leeuwenhoekiella palythoae</name>
    <dbReference type="NCBI Taxonomy" id="573501"/>
    <lineage>
        <taxon>Bacteria</taxon>
        <taxon>Pseudomonadati</taxon>
        <taxon>Bacteroidota</taxon>
        <taxon>Flavobacteriia</taxon>
        <taxon>Flavobacteriales</taxon>
        <taxon>Flavobacteriaceae</taxon>
        <taxon>Leeuwenhoekiella</taxon>
    </lineage>
</organism>
<name>A0A1M5XHC6_9FLAO</name>
<dbReference type="Proteomes" id="UP000290037">
    <property type="component" value="Unassembled WGS sequence"/>
</dbReference>
<keyword evidence="4" id="KW-1185">Reference proteome</keyword>
<protein>
    <recommendedName>
        <fullName evidence="5">Nucleoside 2-deoxyribosyltransferase</fullName>
    </recommendedName>
</protein>
<reference evidence="1 4" key="3">
    <citation type="submission" date="2018-07" db="EMBL/GenBank/DDBJ databases">
        <title>Leeuwenhoekiella genomics.</title>
        <authorList>
            <person name="Tahon G."/>
            <person name="Willems A."/>
        </authorList>
    </citation>
    <scope>NUCLEOTIDE SEQUENCE [LARGE SCALE GENOMIC DNA]</scope>
    <source>
        <strain evidence="1 4">LMG 24856</strain>
    </source>
</reference>
<dbReference type="Proteomes" id="UP000184240">
    <property type="component" value="Unassembled WGS sequence"/>
</dbReference>
<dbReference type="EMBL" id="FQXT01000003">
    <property type="protein sequence ID" value="SHH99220.1"/>
    <property type="molecule type" value="Genomic_DNA"/>
</dbReference>
<dbReference type="RefSeq" id="WP_128755666.1">
    <property type="nucleotide sequence ID" value="NZ_FQXT01000003.1"/>
</dbReference>
<evidence type="ECO:0000313" key="4">
    <source>
        <dbReference type="Proteomes" id="UP000290037"/>
    </source>
</evidence>
<dbReference type="EMBL" id="QOVN01000002">
    <property type="protein sequence ID" value="RXG30048.1"/>
    <property type="molecule type" value="Genomic_DNA"/>
</dbReference>
<evidence type="ECO:0000313" key="1">
    <source>
        <dbReference type="EMBL" id="RXG30048.1"/>
    </source>
</evidence>
<sequence length="316" mass="36691">MNNPPVKCHITDLETTNYPSSYDLAEYIIEYSGRRILFRFHWDHKNSRFVESNKHLLQGLILNDKFPKEYGLSDSPVLDNKKLEKIIRESIIPNTPDEKMENLLSYLHSLQDYEGAIIKFPEKSKDLLAKKLYFKNYQELTFYLFTLKLKGFIEGKARHTMDGSDLGYIHLTYEGLSKVIDIYESGNKSNRYFIAMSFSDSLNDTREAIKIAVSNAGYLPILIDEIHYDADVTINDALIAEIKKCKFLVADFTQHKHGVYFEAGYALGLKRPVIYLCEKEDFGDTHFDTNHYPHIIYSDLDNLKESLVNKIEAWIN</sequence>
<accession>A0A1M5XHC6</accession>
<dbReference type="OrthoDB" id="284716at2"/>
<dbReference type="Gene3D" id="3.40.50.450">
    <property type="match status" value="1"/>
</dbReference>
<evidence type="ECO:0000313" key="3">
    <source>
        <dbReference type="Proteomes" id="UP000184240"/>
    </source>
</evidence>
<dbReference type="SUPFAM" id="SSF52309">
    <property type="entry name" value="N-(deoxy)ribosyltransferase-like"/>
    <property type="match status" value="1"/>
</dbReference>
<evidence type="ECO:0008006" key="5">
    <source>
        <dbReference type="Google" id="ProtNLM"/>
    </source>
</evidence>
<evidence type="ECO:0000313" key="2">
    <source>
        <dbReference type="EMBL" id="SHH99220.1"/>
    </source>
</evidence>
<proteinExistence type="predicted"/>
<dbReference type="STRING" id="573501.SAMN04487999_1502"/>
<reference evidence="3" key="2">
    <citation type="submission" date="2016-11" db="EMBL/GenBank/DDBJ databases">
        <authorList>
            <person name="Varghese N."/>
            <person name="Submissions S."/>
        </authorList>
    </citation>
    <scope>NUCLEOTIDE SEQUENCE [LARGE SCALE GENOMIC DNA]</scope>
    <source>
        <strain evidence="3">DSM 19859</strain>
    </source>
</reference>
<dbReference type="AlphaFoldDB" id="A0A1M5XHC6"/>
<reference evidence="2" key="1">
    <citation type="submission" date="2016-11" db="EMBL/GenBank/DDBJ databases">
        <authorList>
            <person name="Jaros S."/>
            <person name="Januszkiewicz K."/>
            <person name="Wedrychowicz H."/>
        </authorList>
    </citation>
    <scope>NUCLEOTIDE SEQUENCE [LARGE SCALE GENOMIC DNA]</scope>
    <source>
        <strain evidence="2">DSM 19859</strain>
    </source>
</reference>